<proteinExistence type="predicted"/>
<feature type="compositionally biased region" description="Basic and acidic residues" evidence="1">
    <location>
        <begin position="76"/>
        <end position="85"/>
    </location>
</feature>
<accession>A0ABQ8TAX0</accession>
<protein>
    <submittedName>
        <fullName evidence="2">Uncharacterized protein</fullName>
    </submittedName>
</protein>
<reference evidence="2 3" key="1">
    <citation type="journal article" date="2022" name="Allergy">
        <title>Genome assembly and annotation of Periplaneta americana reveal a comprehensive cockroach allergen profile.</title>
        <authorList>
            <person name="Wang L."/>
            <person name="Xiong Q."/>
            <person name="Saelim N."/>
            <person name="Wang L."/>
            <person name="Nong W."/>
            <person name="Wan A.T."/>
            <person name="Shi M."/>
            <person name="Liu X."/>
            <person name="Cao Q."/>
            <person name="Hui J.H.L."/>
            <person name="Sookrung N."/>
            <person name="Leung T.F."/>
            <person name="Tungtrongchitr A."/>
            <person name="Tsui S.K.W."/>
        </authorList>
    </citation>
    <scope>NUCLEOTIDE SEQUENCE [LARGE SCALE GENOMIC DNA]</scope>
    <source>
        <strain evidence="2">PWHHKU_190912</strain>
    </source>
</reference>
<feature type="compositionally biased region" description="Basic and acidic residues" evidence="1">
    <location>
        <begin position="1023"/>
        <end position="1035"/>
    </location>
</feature>
<evidence type="ECO:0000313" key="3">
    <source>
        <dbReference type="Proteomes" id="UP001148838"/>
    </source>
</evidence>
<comment type="caution">
    <text evidence="2">The sequence shown here is derived from an EMBL/GenBank/DDBJ whole genome shotgun (WGS) entry which is preliminary data.</text>
</comment>
<dbReference type="Proteomes" id="UP001148838">
    <property type="component" value="Unassembled WGS sequence"/>
</dbReference>
<name>A0ABQ8TAX0_PERAM</name>
<feature type="compositionally biased region" description="Basic and acidic residues" evidence="1">
    <location>
        <begin position="984"/>
        <end position="1013"/>
    </location>
</feature>
<feature type="compositionally biased region" description="Basic and acidic residues" evidence="1">
    <location>
        <begin position="35"/>
        <end position="51"/>
    </location>
</feature>
<keyword evidence="3" id="KW-1185">Reference proteome</keyword>
<gene>
    <name evidence="2" type="ORF">ANN_04682</name>
</gene>
<feature type="compositionally biased region" description="Basic and acidic residues" evidence="1">
    <location>
        <begin position="797"/>
        <end position="814"/>
    </location>
</feature>
<dbReference type="EMBL" id="JAJSOF020000013">
    <property type="protein sequence ID" value="KAJ4443032.1"/>
    <property type="molecule type" value="Genomic_DNA"/>
</dbReference>
<feature type="compositionally biased region" description="Basic and acidic residues" evidence="1">
    <location>
        <begin position="932"/>
        <end position="950"/>
    </location>
</feature>
<feature type="compositionally biased region" description="Basic and acidic residues" evidence="1">
    <location>
        <begin position="959"/>
        <end position="976"/>
    </location>
</feature>
<organism evidence="2 3">
    <name type="scientific">Periplaneta americana</name>
    <name type="common">American cockroach</name>
    <name type="synonym">Blatta americana</name>
    <dbReference type="NCBI Taxonomy" id="6978"/>
    <lineage>
        <taxon>Eukaryota</taxon>
        <taxon>Metazoa</taxon>
        <taxon>Ecdysozoa</taxon>
        <taxon>Arthropoda</taxon>
        <taxon>Hexapoda</taxon>
        <taxon>Insecta</taxon>
        <taxon>Pterygota</taxon>
        <taxon>Neoptera</taxon>
        <taxon>Polyneoptera</taxon>
        <taxon>Dictyoptera</taxon>
        <taxon>Blattodea</taxon>
        <taxon>Blattoidea</taxon>
        <taxon>Blattidae</taxon>
        <taxon>Blattinae</taxon>
        <taxon>Periplaneta</taxon>
    </lineage>
</organism>
<evidence type="ECO:0000313" key="2">
    <source>
        <dbReference type="EMBL" id="KAJ4443032.1"/>
    </source>
</evidence>
<evidence type="ECO:0000256" key="1">
    <source>
        <dbReference type="SAM" id="MobiDB-lite"/>
    </source>
</evidence>
<feature type="region of interest" description="Disordered" evidence="1">
    <location>
        <begin position="1054"/>
        <end position="1162"/>
    </location>
</feature>
<feature type="region of interest" description="Disordered" evidence="1">
    <location>
        <begin position="889"/>
        <end position="1040"/>
    </location>
</feature>
<sequence length="1190" mass="132310">MEDEDDFMPNLASMLEVSLVEDPDTALSLPATEVAGEKQDNKDENAIRENGNDDSDPESPPKNTSTDVPYSSPGDPHNEGTKDSDSEPSQTTELSQKTEEVVPFPPASVLDTELVGLKWIRAFITRADNPHVNMMRQMSNSNRRVIPSAFLFPKTLLKLHFEIFEKNCEVVNMNHGRPFQDGEKVLRCSEVTAANSWIANKKGLSTSEWISSLKITANLAAVRSIPGRSLDATRCRHGCPEIETLAHVLGFCEQGLLLRNSRHHLVRSKIAAALRTKGWIVGEEISCLAENGSTRRVDILAYNADTKQGIIVDPTVRFEVGCHQSAEVHLEKKSIYEPTVNYFKLKYALIHVELTAFLSNRLWRSSESSVYDLNECFHVADLKKVTRMRLHCTVCDCHIGCTQDAAFNMAFHRALRVLVCKDCETFYETGDFPCGDDGNSFILHCSSSVGSLKIPAEEAEKCPGFNANLCCKVDMESSKLKTLLTPGRSSFSSSSLVTTTASNISSPTTSTLTNTRCTIMNGEGPSNQSLNSSNLAVRAVDQESQVQRPVVMKPRTPQNHVLLAPTLVPFCSPSVPQKVRLVDVQTTPGSIVRFGSVMLSNTNAPVNKVYINQDTTANSVIYTMSGSNTGTVRPGGPSPAKFLVVSPNNEPPLLTPLSSGTKPSGQIHVVAPSVVTIPVTKQSQKEDTVHIDLSGENDDDIVEVFSNVQDSREVVKDFEWMIQSLRKIDRSSKILAFHVEILRRKFMSEVNKKGHNAKGVRHLASKFNHLLGKATGRLAAEQNSIKAGFRDWLTAQKSDKEKSSDAELPEKDPEPPLDLDITCESDHEDANECGEDLSDTDSYSEDPFSDTAILERKVQNPEFKPFHAHTVRDLLRDKYGSKILYEILTDLNSSDDKEKQNAQKGGGVVTPVQDVATQTHESKEFEEVEEESEKKEFKEVEKEKPEKKEFEEVEEEEEPEKKEFEEEKEEPEKKEFEEVEEEEPEKKEFEEEKEEPEKKEFEEEKEEPEKKEFEEMEEEEEEPEKKASTDADKCGVTRPTGWSCAFTDFLACTISTPMSSGSSTPSNISESSSRGKSENTVQDDSEHIVNASDTEIVIKQEPEEPEPVAGPSGIKTDSEMNSRKRKHSVSPAAADKRKRDSSSPPIQVPYLQVKENDSEDPVPIVDLTASDIEKILKPCSVAIPRVNTTS</sequence>
<feature type="compositionally biased region" description="Low complexity" evidence="1">
    <location>
        <begin position="1054"/>
        <end position="1072"/>
    </location>
</feature>
<feature type="region of interest" description="Disordered" evidence="1">
    <location>
        <begin position="796"/>
        <end position="818"/>
    </location>
</feature>
<feature type="region of interest" description="Disordered" evidence="1">
    <location>
        <begin position="23"/>
        <end position="104"/>
    </location>
</feature>